<evidence type="ECO:0000313" key="2">
    <source>
        <dbReference type="Proteomes" id="UP000002287"/>
    </source>
</evidence>
<evidence type="ECO:0000313" key="1">
    <source>
        <dbReference type="EMBL" id="ABO58221.1"/>
    </source>
</evidence>
<name>A4JPL8_BURVG</name>
<dbReference type="KEGG" id="bvi:Bcep1808_5272"/>
<proteinExistence type="predicted"/>
<protein>
    <submittedName>
        <fullName evidence="1">Uncharacterized protein</fullName>
    </submittedName>
</protein>
<accession>A4JPL8</accession>
<dbReference type="Proteomes" id="UP000002287">
    <property type="component" value="Chromosome 2"/>
</dbReference>
<dbReference type="AlphaFoldDB" id="A4JPL8"/>
<reference evidence="2" key="1">
    <citation type="submission" date="2007-03" db="EMBL/GenBank/DDBJ databases">
        <title>Complete sequence of chromosome 2 of Burkholderia vietnamiensis G4.</title>
        <authorList>
            <consortium name="US DOE Joint Genome Institute"/>
            <person name="Copeland A."/>
            <person name="Lucas S."/>
            <person name="Lapidus A."/>
            <person name="Barry K."/>
            <person name="Detter J.C."/>
            <person name="Glavina del Rio T."/>
            <person name="Hammon N."/>
            <person name="Israni S."/>
            <person name="Dalin E."/>
            <person name="Tice H."/>
            <person name="Pitluck S."/>
            <person name="Chain P."/>
            <person name="Malfatti S."/>
            <person name="Shin M."/>
            <person name="Vergez L."/>
            <person name="Schmutz J."/>
            <person name="Larimer F."/>
            <person name="Land M."/>
            <person name="Hauser L."/>
            <person name="Kyrpides N."/>
            <person name="Tiedje J."/>
            <person name="Richardson P."/>
        </authorList>
    </citation>
    <scope>NUCLEOTIDE SEQUENCE [LARGE SCALE GENOMIC DNA]</scope>
    <source>
        <strain evidence="2">G4 / LMG 22486</strain>
    </source>
</reference>
<dbReference type="HOGENOM" id="CLU_2272182_0_0_4"/>
<dbReference type="EMBL" id="CP000615">
    <property type="protein sequence ID" value="ABO58221.1"/>
    <property type="molecule type" value="Genomic_DNA"/>
</dbReference>
<gene>
    <name evidence="1" type="ordered locus">Bcep1808_5272</name>
</gene>
<organism evidence="1 2">
    <name type="scientific">Burkholderia vietnamiensis (strain G4 / LMG 22486)</name>
    <name type="common">Burkholderia cepacia (strain R1808)</name>
    <dbReference type="NCBI Taxonomy" id="269482"/>
    <lineage>
        <taxon>Bacteria</taxon>
        <taxon>Pseudomonadati</taxon>
        <taxon>Pseudomonadota</taxon>
        <taxon>Betaproteobacteria</taxon>
        <taxon>Burkholderiales</taxon>
        <taxon>Burkholderiaceae</taxon>
        <taxon>Burkholderia</taxon>
        <taxon>Burkholderia cepacia complex</taxon>
    </lineage>
</organism>
<sequence>MNIQRCVSGKNRRSTRIEIPATSIISETIAVELPTAEPSVQRLCCRIVRFFVRLFPAIMYAPALLFVSPSGPAGVRARAGHPTRPSVRRTAQTPLALARRLI</sequence>